<sequence>MHCRFFAASRGWTLNPLRGHILAPPPRKLRPRRDLDLFLDREVQRSGQGLIEPINMLKQLLQKDADLNQDPNRHTAHCDILEDVNFDFVNWLGESKYMYGLTTVPASRFSKHNANGLWEYSPLLCAAGLVAGLVLVQRVIMNLWDSMPEPTLALHLHNMLVKKGYLKKEVGLYATLESLLQDSFFPDGVPTDKFSNAFSALMGQGRNDRASLRHRQAVSRNMTKDIHQLLDVNFNRFFREKSALMMYYDANWVPEQIPDSAVRIPSMLYMLRLISTERMIDPTTTEMRLKETELTERAKARGKTDAEIQEAASLPNQKLMSEDVDFEALSHSITDLKDYKTGPQRDPYNVSSRKKHEGLQGRALLDVLRCDVFADVCGRTPISSLNYVLITCHIMFLFLTFEDRFREARHPLWVKAYEHPQPQMRRQKRLALVVAAMAEEDEHAMKLFAEGFESVRLGALACIFWEDLREGESGLKPEGNEDEIRTDQCVVM</sequence>
<organism evidence="1 2">
    <name type="scientific">Neocucurbitaria cava</name>
    <dbReference type="NCBI Taxonomy" id="798079"/>
    <lineage>
        <taxon>Eukaryota</taxon>
        <taxon>Fungi</taxon>
        <taxon>Dikarya</taxon>
        <taxon>Ascomycota</taxon>
        <taxon>Pezizomycotina</taxon>
        <taxon>Dothideomycetes</taxon>
        <taxon>Pleosporomycetidae</taxon>
        <taxon>Pleosporales</taxon>
        <taxon>Pleosporineae</taxon>
        <taxon>Cucurbitariaceae</taxon>
        <taxon>Neocucurbitaria</taxon>
    </lineage>
</organism>
<dbReference type="PANTHER" id="PTHR38795:SF1">
    <property type="entry name" value="DUF6604 DOMAIN-CONTAINING PROTEIN"/>
    <property type="match status" value="1"/>
</dbReference>
<evidence type="ECO:0000313" key="2">
    <source>
        <dbReference type="Proteomes" id="UP001140560"/>
    </source>
</evidence>
<evidence type="ECO:0000313" key="1">
    <source>
        <dbReference type="EMBL" id="KAJ4361866.1"/>
    </source>
</evidence>
<dbReference type="EMBL" id="JAPEUY010000022">
    <property type="protein sequence ID" value="KAJ4361866.1"/>
    <property type="molecule type" value="Genomic_DNA"/>
</dbReference>
<accession>A0A9W8XXY3</accession>
<gene>
    <name evidence="1" type="ORF">N0V83_010807</name>
</gene>
<comment type="caution">
    <text evidence="1">The sequence shown here is derived from an EMBL/GenBank/DDBJ whole genome shotgun (WGS) entry which is preliminary data.</text>
</comment>
<dbReference type="Proteomes" id="UP001140560">
    <property type="component" value="Unassembled WGS sequence"/>
</dbReference>
<dbReference type="OrthoDB" id="5339038at2759"/>
<reference evidence="1" key="1">
    <citation type="submission" date="2022-10" db="EMBL/GenBank/DDBJ databases">
        <title>Tapping the CABI collections for fungal endophytes: first genome assemblies for Collariella, Neodidymelliopsis, Ascochyta clinopodiicola, Didymella pomorum, Didymosphaeria variabile, Neocosmospora piperis and Neocucurbitaria cava.</title>
        <authorList>
            <person name="Hill R."/>
        </authorList>
    </citation>
    <scope>NUCLEOTIDE SEQUENCE</scope>
    <source>
        <strain evidence="1">IMI 356814</strain>
    </source>
</reference>
<proteinExistence type="predicted"/>
<name>A0A9W8XXY3_9PLEO</name>
<keyword evidence="2" id="KW-1185">Reference proteome</keyword>
<dbReference type="PANTHER" id="PTHR38795">
    <property type="entry name" value="DUF6604 DOMAIN-CONTAINING PROTEIN"/>
    <property type="match status" value="1"/>
</dbReference>
<dbReference type="AlphaFoldDB" id="A0A9W8XXY3"/>
<protein>
    <submittedName>
        <fullName evidence="1">Uncharacterized protein</fullName>
    </submittedName>
</protein>